<keyword evidence="3" id="KW-1185">Reference proteome</keyword>
<evidence type="ECO:0000313" key="3">
    <source>
        <dbReference type="Proteomes" id="UP000606003"/>
    </source>
</evidence>
<name>A0ABR8JM85_9BACT</name>
<dbReference type="RefSeq" id="WP_190922369.1">
    <property type="nucleotide sequence ID" value="NZ_JACXAC010000001.1"/>
</dbReference>
<dbReference type="SUPFAM" id="SSF49299">
    <property type="entry name" value="PKD domain"/>
    <property type="match status" value="1"/>
</dbReference>
<gene>
    <name evidence="2" type="ORF">IC234_03150</name>
</gene>
<accession>A0ABR8JM85</accession>
<dbReference type="PROSITE" id="PS50093">
    <property type="entry name" value="PKD"/>
    <property type="match status" value="1"/>
</dbReference>
<feature type="domain" description="PKD" evidence="1">
    <location>
        <begin position="272"/>
        <end position="314"/>
    </location>
</feature>
<dbReference type="CDD" id="cd00146">
    <property type="entry name" value="PKD"/>
    <property type="match status" value="1"/>
</dbReference>
<comment type="caution">
    <text evidence="2">The sequence shown here is derived from an EMBL/GenBank/DDBJ whole genome shotgun (WGS) entry which is preliminary data.</text>
</comment>
<proteinExistence type="predicted"/>
<organism evidence="2 3">
    <name type="scientific">Hymenobacter armeniacus</name>
    <dbReference type="NCBI Taxonomy" id="2771358"/>
    <lineage>
        <taxon>Bacteria</taxon>
        <taxon>Pseudomonadati</taxon>
        <taxon>Bacteroidota</taxon>
        <taxon>Cytophagia</taxon>
        <taxon>Cytophagales</taxon>
        <taxon>Hymenobacteraceae</taxon>
        <taxon>Hymenobacter</taxon>
    </lineage>
</organism>
<dbReference type="InterPro" id="IPR013783">
    <property type="entry name" value="Ig-like_fold"/>
</dbReference>
<protein>
    <recommendedName>
        <fullName evidence="1">PKD domain-containing protein</fullName>
    </recommendedName>
</protein>
<dbReference type="InterPro" id="IPR035986">
    <property type="entry name" value="PKD_dom_sf"/>
</dbReference>
<evidence type="ECO:0000313" key="2">
    <source>
        <dbReference type="EMBL" id="MBD2721110.1"/>
    </source>
</evidence>
<sequence length="415" mass="43953">MSRFDSTGAVVWQRTLGRAYSSLDKFVPLPDGSYALAGYQSRPMTGGGNLVAPDAWVLRLTASGDTLGSRYFGLPNDYDQFTDVRPSANGGLLLCGVIGLANSQQQQGWLLQLDSLNRVQWQQRTPVGSAVPNFVFYRCLALAGGGALVQGSRLAPNRLDVFTDLYMAVYQPNGVGGAPVAWQRFTSPPTTDEPYGDWDLSTRGELTVSGSIDFGHTLALMRLQLAERPYVPNLCQTPPQAALGFAPTAGGDSLRFFALTGAGPRYAQLLRWRWDFGDGTAFDGPTPPPHRYAAGAGTAVRLTVTNNLGCTATAVAFPFALATAAQRALPPAPAVFPTPAGAGGTATVQLPGLRPQGPVAGELRNALGQLMRREQWAPAALAQGVPLGLSGLAPGVYSLRLLAREGTLVKRLVVQ</sequence>
<dbReference type="Proteomes" id="UP000606003">
    <property type="component" value="Unassembled WGS sequence"/>
</dbReference>
<dbReference type="Pfam" id="PF18911">
    <property type="entry name" value="PKD_4"/>
    <property type="match status" value="1"/>
</dbReference>
<reference evidence="2 3" key="1">
    <citation type="submission" date="2020-09" db="EMBL/GenBank/DDBJ databases">
        <authorList>
            <person name="Kim M.K."/>
        </authorList>
    </citation>
    <scope>NUCLEOTIDE SEQUENCE [LARGE SCALE GENOMIC DNA]</scope>
    <source>
        <strain evidence="2 3">BT189</strain>
    </source>
</reference>
<dbReference type="Gene3D" id="2.60.40.10">
    <property type="entry name" value="Immunoglobulins"/>
    <property type="match status" value="1"/>
</dbReference>
<dbReference type="EMBL" id="JACXAC010000001">
    <property type="protein sequence ID" value="MBD2721110.1"/>
    <property type="molecule type" value="Genomic_DNA"/>
</dbReference>
<dbReference type="InterPro" id="IPR000601">
    <property type="entry name" value="PKD_dom"/>
</dbReference>
<evidence type="ECO:0000259" key="1">
    <source>
        <dbReference type="PROSITE" id="PS50093"/>
    </source>
</evidence>